<dbReference type="InterPro" id="IPR021109">
    <property type="entry name" value="Peptidase_aspartic_dom_sf"/>
</dbReference>
<feature type="signal peptide" evidence="2">
    <location>
        <begin position="1"/>
        <end position="22"/>
    </location>
</feature>
<evidence type="ECO:0000313" key="5">
    <source>
        <dbReference type="Proteomes" id="UP001500683"/>
    </source>
</evidence>
<feature type="domain" description="Peptidase A2" evidence="3">
    <location>
        <begin position="81"/>
        <end position="120"/>
    </location>
</feature>
<dbReference type="Pfam" id="PF13650">
    <property type="entry name" value="Asp_protease_2"/>
    <property type="match status" value="1"/>
</dbReference>
<dbReference type="Gene3D" id="2.40.70.10">
    <property type="entry name" value="Acid Proteases"/>
    <property type="match status" value="1"/>
</dbReference>
<sequence>MWRQRIASVVAPVIVGAVVAGAPACVENARVVPAARSTQATDLRPAVRPTPQATTVPLRILTRDGATIVLVPVTVNGYGPYDFILDTGASSSSVDRRLVDRIGLPDTGESARVRGVGGSTVAPLVRVGDWRVGGRPLHGRSLVVTDVGDDRVAGLLGSDELRRFGVITVDYARARLVLYGG</sequence>
<dbReference type="RefSeq" id="WP_344956861.1">
    <property type="nucleotide sequence ID" value="NZ_BAAAZG010000058.1"/>
</dbReference>
<dbReference type="InterPro" id="IPR034122">
    <property type="entry name" value="Retropepsin-like_bacterial"/>
</dbReference>
<keyword evidence="5" id="KW-1185">Reference proteome</keyword>
<reference evidence="5" key="1">
    <citation type="journal article" date="2019" name="Int. J. Syst. Evol. Microbiol.">
        <title>The Global Catalogue of Microorganisms (GCM) 10K type strain sequencing project: providing services to taxonomists for standard genome sequencing and annotation.</title>
        <authorList>
            <consortium name="The Broad Institute Genomics Platform"/>
            <consortium name="The Broad Institute Genome Sequencing Center for Infectious Disease"/>
            <person name="Wu L."/>
            <person name="Ma J."/>
        </authorList>
    </citation>
    <scope>NUCLEOTIDE SEQUENCE [LARGE SCALE GENOMIC DNA]</scope>
    <source>
        <strain evidence="5">JCM 16702</strain>
    </source>
</reference>
<organism evidence="4 5">
    <name type="scientific">Actinomadura miaoliensis</name>
    <dbReference type="NCBI Taxonomy" id="430685"/>
    <lineage>
        <taxon>Bacteria</taxon>
        <taxon>Bacillati</taxon>
        <taxon>Actinomycetota</taxon>
        <taxon>Actinomycetes</taxon>
        <taxon>Streptosporangiales</taxon>
        <taxon>Thermomonosporaceae</taxon>
        <taxon>Actinomadura</taxon>
    </lineage>
</organism>
<protein>
    <recommendedName>
        <fullName evidence="3">Peptidase A2 domain-containing protein</fullName>
    </recommendedName>
</protein>
<gene>
    <name evidence="4" type="ORF">GCM10022214_73760</name>
</gene>
<evidence type="ECO:0000259" key="3">
    <source>
        <dbReference type="PROSITE" id="PS50175"/>
    </source>
</evidence>
<name>A0ABP7WWA8_9ACTN</name>
<evidence type="ECO:0000313" key="4">
    <source>
        <dbReference type="EMBL" id="GAA4098498.1"/>
    </source>
</evidence>
<evidence type="ECO:0000256" key="1">
    <source>
        <dbReference type="ARBA" id="ARBA00022801"/>
    </source>
</evidence>
<dbReference type="SUPFAM" id="SSF50630">
    <property type="entry name" value="Acid proteases"/>
    <property type="match status" value="1"/>
</dbReference>
<dbReference type="CDD" id="cd05483">
    <property type="entry name" value="retropepsin_like_bacteria"/>
    <property type="match status" value="1"/>
</dbReference>
<evidence type="ECO:0000256" key="2">
    <source>
        <dbReference type="SAM" id="SignalP"/>
    </source>
</evidence>
<dbReference type="EMBL" id="BAAAZG010000058">
    <property type="protein sequence ID" value="GAA4098498.1"/>
    <property type="molecule type" value="Genomic_DNA"/>
</dbReference>
<keyword evidence="1" id="KW-0378">Hydrolase</keyword>
<dbReference type="Proteomes" id="UP001500683">
    <property type="component" value="Unassembled WGS sequence"/>
</dbReference>
<dbReference type="PROSITE" id="PS50175">
    <property type="entry name" value="ASP_PROT_RETROV"/>
    <property type="match status" value="1"/>
</dbReference>
<keyword evidence="2" id="KW-0732">Signal</keyword>
<comment type="caution">
    <text evidence="4">The sequence shown here is derived from an EMBL/GenBank/DDBJ whole genome shotgun (WGS) entry which is preliminary data.</text>
</comment>
<feature type="chain" id="PRO_5047477473" description="Peptidase A2 domain-containing protein" evidence="2">
    <location>
        <begin position="23"/>
        <end position="181"/>
    </location>
</feature>
<proteinExistence type="predicted"/>
<dbReference type="InterPro" id="IPR001995">
    <property type="entry name" value="Peptidase_A2_cat"/>
</dbReference>
<accession>A0ABP7WWA8</accession>